<dbReference type="Proteomes" id="UP000003085">
    <property type="component" value="Unassembled WGS sequence"/>
</dbReference>
<dbReference type="EMBL" id="ADMT01000159">
    <property type="protein sequence ID" value="EFF82763.1"/>
    <property type="molecule type" value="Genomic_DNA"/>
</dbReference>
<name>D4XPW9_ACIHA</name>
<comment type="caution">
    <text evidence="1">The sequence shown here is derived from an EMBL/GenBank/DDBJ whole genome shotgun (WGS) entry which is preliminary data.</text>
</comment>
<accession>D4XPW9</accession>
<organism evidence="1 2">
    <name type="scientific">Acinetobacter haemolyticus ATCC 19194</name>
    <dbReference type="NCBI Taxonomy" id="707232"/>
    <lineage>
        <taxon>Bacteria</taxon>
        <taxon>Pseudomonadati</taxon>
        <taxon>Pseudomonadota</taxon>
        <taxon>Gammaproteobacteria</taxon>
        <taxon>Moraxellales</taxon>
        <taxon>Moraxellaceae</taxon>
        <taxon>Acinetobacter</taxon>
    </lineage>
</organism>
<gene>
    <name evidence="1" type="ORF">HMP0015_1761</name>
</gene>
<evidence type="ECO:0000313" key="1">
    <source>
        <dbReference type="EMBL" id="EFF82763.1"/>
    </source>
</evidence>
<sequence length="45" mass="4985">MKFLTLVSIGAVASFCLLLKSHTTENSFHSNFDKVVRNAVLQGFI</sequence>
<protein>
    <submittedName>
        <fullName evidence="1">Uncharacterized protein</fullName>
    </submittedName>
</protein>
<proteinExistence type="predicted"/>
<dbReference type="HOGENOM" id="CLU_3194880_0_0_6"/>
<reference evidence="2" key="1">
    <citation type="submission" date="2010-03" db="EMBL/GenBank/DDBJ databases">
        <title>Complete sequence of Mobiluncus curtisii ATCC 43063.</title>
        <authorList>
            <person name="Muzny D."/>
            <person name="Qin X."/>
            <person name="Deng J."/>
            <person name="Jiang H."/>
            <person name="Liu Y."/>
            <person name="Qu J."/>
            <person name="Song X.-Z."/>
            <person name="Zhang L."/>
            <person name="Thornton R."/>
            <person name="Coyle M."/>
            <person name="Francisco L."/>
            <person name="Jackson L."/>
            <person name="Javaid M."/>
            <person name="Korchina V."/>
            <person name="Kovar C."/>
            <person name="Mata R."/>
            <person name="Mathew T."/>
            <person name="Ngo R."/>
            <person name="Nguyen L."/>
            <person name="Nguyen N."/>
            <person name="Okwuonu G."/>
            <person name="Ongeri F."/>
            <person name="Pham C."/>
            <person name="Simmons D."/>
            <person name="Wilczek-Boney K."/>
            <person name="Hale W."/>
            <person name="Jakkamsetti A."/>
            <person name="Pham P."/>
            <person name="Ruth R."/>
            <person name="San Lucas F."/>
            <person name="Warren J."/>
            <person name="Zhang J."/>
            <person name="Zhao Z."/>
            <person name="Zhou C."/>
            <person name="Zhu D."/>
            <person name="Lee S."/>
            <person name="Bess C."/>
            <person name="Blankenburg K."/>
            <person name="Forbes L."/>
            <person name="Fu Q."/>
            <person name="Gubbala S."/>
            <person name="Hirani K."/>
            <person name="Jayaseelan J.C."/>
            <person name="Lara F."/>
            <person name="Munidasa M."/>
            <person name="Palculict T."/>
            <person name="Patil S."/>
            <person name="Pu L.-L."/>
            <person name="Saada N."/>
            <person name="Tang L."/>
            <person name="Weissenberger G."/>
            <person name="Zhu Y."/>
            <person name="Hemphill L."/>
            <person name="Shang Y."/>
            <person name="Youmans B."/>
            <person name="Ayvaz T."/>
            <person name="Ross M."/>
            <person name="Santibanez J."/>
            <person name="Aqrawi P."/>
            <person name="Gross S."/>
            <person name="Joshi V."/>
            <person name="Fowler G."/>
            <person name="Nazareth L."/>
            <person name="Reid J."/>
            <person name="Worley K."/>
            <person name="Petrosino J."/>
            <person name="Highlander S."/>
            <person name="Gibbs R."/>
            <person name="Gibbs R."/>
        </authorList>
    </citation>
    <scope>NUCLEOTIDE SEQUENCE [LARGE SCALE GENOMIC DNA]</scope>
    <source>
        <strain evidence="2">ATCC 19194</strain>
    </source>
</reference>
<dbReference type="AlphaFoldDB" id="D4XPW9"/>
<evidence type="ECO:0000313" key="2">
    <source>
        <dbReference type="Proteomes" id="UP000003085"/>
    </source>
</evidence>